<keyword evidence="9" id="KW-1185">Reference proteome</keyword>
<feature type="repeat" description="WD" evidence="3">
    <location>
        <begin position="970"/>
        <end position="1011"/>
    </location>
</feature>
<evidence type="ECO:0000259" key="7">
    <source>
        <dbReference type="Pfam" id="PF25469"/>
    </source>
</evidence>
<evidence type="ECO:0000259" key="6">
    <source>
        <dbReference type="Pfam" id="PF13271"/>
    </source>
</evidence>
<evidence type="ECO:0000256" key="4">
    <source>
        <dbReference type="SAM" id="MobiDB-lite"/>
    </source>
</evidence>
<feature type="region of interest" description="Disordered" evidence="4">
    <location>
        <begin position="1594"/>
        <end position="1618"/>
    </location>
</feature>
<dbReference type="Pfam" id="PF13271">
    <property type="entry name" value="DUF4062"/>
    <property type="match status" value="1"/>
</dbReference>
<dbReference type="InterPro" id="IPR007111">
    <property type="entry name" value="NACHT_NTPase"/>
</dbReference>
<organism evidence="8 9">
    <name type="scientific">Pleurodeles waltl</name>
    <name type="common">Iberian ribbed newt</name>
    <dbReference type="NCBI Taxonomy" id="8319"/>
    <lineage>
        <taxon>Eukaryota</taxon>
        <taxon>Metazoa</taxon>
        <taxon>Chordata</taxon>
        <taxon>Craniata</taxon>
        <taxon>Vertebrata</taxon>
        <taxon>Euteleostomi</taxon>
        <taxon>Amphibia</taxon>
        <taxon>Batrachia</taxon>
        <taxon>Caudata</taxon>
        <taxon>Salamandroidea</taxon>
        <taxon>Salamandridae</taxon>
        <taxon>Pleurodelinae</taxon>
        <taxon>Pleurodeles</taxon>
    </lineage>
</organism>
<feature type="repeat" description="WD" evidence="3">
    <location>
        <begin position="1445"/>
        <end position="1479"/>
    </location>
</feature>
<feature type="compositionally biased region" description="Polar residues" evidence="4">
    <location>
        <begin position="1608"/>
        <end position="1618"/>
    </location>
</feature>
<dbReference type="PANTHER" id="PTHR45013:SF1">
    <property type="entry name" value="NACHT DOMAIN- AND WD REPEAT-CONTAINING PROTEIN 1"/>
    <property type="match status" value="1"/>
</dbReference>
<dbReference type="InterPro" id="IPR036322">
    <property type="entry name" value="WD40_repeat_dom_sf"/>
</dbReference>
<evidence type="ECO:0000313" key="9">
    <source>
        <dbReference type="Proteomes" id="UP001066276"/>
    </source>
</evidence>
<feature type="repeat" description="WD" evidence="3">
    <location>
        <begin position="1185"/>
        <end position="1226"/>
    </location>
</feature>
<dbReference type="InterPro" id="IPR001680">
    <property type="entry name" value="WD40_rpt"/>
</dbReference>
<keyword evidence="1 3" id="KW-0853">WD repeat</keyword>
<dbReference type="SMART" id="SM00320">
    <property type="entry name" value="WD40"/>
    <property type="match status" value="10"/>
</dbReference>
<feature type="domain" description="NACHT" evidence="5">
    <location>
        <begin position="397"/>
        <end position="566"/>
    </location>
</feature>
<dbReference type="InterPro" id="IPR025139">
    <property type="entry name" value="DUF4062"/>
</dbReference>
<evidence type="ECO:0000259" key="5">
    <source>
        <dbReference type="Pfam" id="PF05729"/>
    </source>
</evidence>
<dbReference type="Pfam" id="PF05729">
    <property type="entry name" value="NACHT"/>
    <property type="match status" value="1"/>
</dbReference>
<dbReference type="Gene3D" id="3.40.50.300">
    <property type="entry name" value="P-loop containing nucleotide triphosphate hydrolases"/>
    <property type="match status" value="1"/>
</dbReference>
<reference evidence="8" key="1">
    <citation type="journal article" date="2022" name="bioRxiv">
        <title>Sequencing and chromosome-scale assembly of the giantPleurodeles waltlgenome.</title>
        <authorList>
            <person name="Brown T."/>
            <person name="Elewa A."/>
            <person name="Iarovenko S."/>
            <person name="Subramanian E."/>
            <person name="Araus A.J."/>
            <person name="Petzold A."/>
            <person name="Susuki M."/>
            <person name="Suzuki K.-i.T."/>
            <person name="Hayashi T."/>
            <person name="Toyoda A."/>
            <person name="Oliveira C."/>
            <person name="Osipova E."/>
            <person name="Leigh N.D."/>
            <person name="Simon A."/>
            <person name="Yun M.H."/>
        </authorList>
    </citation>
    <scope>NUCLEOTIDE SEQUENCE</scope>
    <source>
        <strain evidence="8">20211129_DDA</strain>
        <tissue evidence="8">Liver</tissue>
    </source>
</reference>
<dbReference type="PROSITE" id="PS50294">
    <property type="entry name" value="WD_REPEATS_REGION"/>
    <property type="match status" value="2"/>
</dbReference>
<accession>A0AAV7LA81</accession>
<keyword evidence="2" id="KW-0677">Repeat</keyword>
<comment type="caution">
    <text evidence="8">The sequence shown here is derived from an EMBL/GenBank/DDBJ whole genome shotgun (WGS) entry which is preliminary data.</text>
</comment>
<dbReference type="PROSITE" id="PS00678">
    <property type="entry name" value="WD_REPEATS_1"/>
    <property type="match status" value="2"/>
</dbReference>
<dbReference type="Gene3D" id="2.130.10.10">
    <property type="entry name" value="YVTN repeat-like/Quinoprotein amine dehydrogenase"/>
    <property type="match status" value="3"/>
</dbReference>
<dbReference type="Pfam" id="PF25469">
    <property type="entry name" value="WHD_NWD1"/>
    <property type="match status" value="1"/>
</dbReference>
<dbReference type="Gene3D" id="1.25.40.370">
    <property type="match status" value="1"/>
</dbReference>
<evidence type="ECO:0000256" key="2">
    <source>
        <dbReference type="ARBA" id="ARBA00022737"/>
    </source>
</evidence>
<dbReference type="InterPro" id="IPR015943">
    <property type="entry name" value="WD40/YVTN_repeat-like_dom_sf"/>
</dbReference>
<dbReference type="Pfam" id="PF00400">
    <property type="entry name" value="WD40"/>
    <property type="match status" value="5"/>
</dbReference>
<gene>
    <name evidence="8" type="ORF">NDU88_005733</name>
</gene>
<dbReference type="SUPFAM" id="SSF50978">
    <property type="entry name" value="WD40 repeat-like"/>
    <property type="match status" value="2"/>
</dbReference>
<evidence type="ECO:0000256" key="1">
    <source>
        <dbReference type="ARBA" id="ARBA00022574"/>
    </source>
</evidence>
<dbReference type="InterPro" id="IPR027417">
    <property type="entry name" value="P-loop_NTPase"/>
</dbReference>
<dbReference type="InterPro" id="IPR043365">
    <property type="entry name" value="NWD1"/>
</dbReference>
<name>A0AAV7LA81_PLEWA</name>
<dbReference type="PANTHER" id="PTHR45013">
    <property type="entry name" value="NACHT DOMAIN- AND WD REPEAT-CONTAINING PROTEIN 1"/>
    <property type="match status" value="1"/>
</dbReference>
<evidence type="ECO:0008006" key="10">
    <source>
        <dbReference type="Google" id="ProtNLM"/>
    </source>
</evidence>
<sequence>MLFQGLSAEARRALLRGMAVELPPESSRVVRVFISSTFADMATERDALLDQAYPEVQAFCQKHGLVFEVVDMRWGVRDDAAVDHMTTELCLKEIDTCQKMSVGPTFIALIGNRYGYRPVPRVIEEKEYNVLRARVLGDDSAIELLDRWFWKDENAVPPVYLLQPITTHLRHYDDKDPAHREQQQCEVTSWRSTERQLTAILRHAAQLAEQEGMFSKTQKHKYYKSVTEWEIEFGLLTSDTSEPSGVIFLRDLQDIDQHLTDERSSMFLDLKEDGSLDADAQNLLCCLKSRIAKDYSGQVKIHRLHWSKEIVDPKHKAHRQYLKELCDQFLVVLNHQILQSLDRQQDAGDAHAWLLQEVIHHAALSQKKLRVFCGRQDLLLRISQAVQEQDRCHHVPLVIHGPSGTGKTALVCKVSECVGNALGDQAVVVLRLLGTSPLSSQIHSVLVNICFQVCLAVDLPPPSTQATNSYNDTVRFFQRLLMDVSRRDKESLVVIFDSLDQLSPSDGAHRLHWLPKECPPRVHIIVSTLPQESDILQTLREAISSPESYIQVDPLSPEQGGEMMEMLLAAAHRRLTQAQHELLLRSFQECGEPLLLKLAFEEAKRWASYTVPSEQDIANSTRAAVRQLYGRLEKLHGKLLVSHALGYIVSSRNGLSETELKDVLSLDNEVISDIYQYWAPPSKDVIRLPPLLWTRLRFDLGEYVVERQADGYTVMGLYHRQFIEVVQEGYLGAREKSERHATLADFFKGNWSHAVKKPITLPFLKMSLNADRKVPPQPLWFADDVPNLRKLNEMPHHLLNAGRVEELKDEVLGNMDWINCKVLSCGIKSVIEDFVMCTDCVDCAEVRLVRDTLLLFKPTIDFVEGQVESSIIYTEVLARLHFFATSYPSLIGELCRQCVDWFKGYPHPTFIPTCGFFQPPGGPLQTTLTGFSKGITVMELCAQHRLLLVGSQDGSIIVWNVKDVEVIHTLSGHSAEVRSVRVFGRGTRAVSSSLDNTLRLWNLVTGKEWRSIQEDHSDDQTSWLLHVDEKSNVMFSASRSQINVWHLETAENLFQVSSGAPDLLMCAAVFAPRQLVMSVTEGGTLSLWDSCTGEPQGTHQLAELCGRVPSCSAMIQKHGKMVIGFTDGCLSMVSSDGSTAVEHLASPITLVTVSEKEELFLAGFGRLVRTYQANSVTFNRFQAEDLEHNDEVETAVISLHRQVIITGCRDETIRVWSLSKSGELLDSFDGMGMPVTLLALYEDTLVSASRSAYYLKVWNLDYEQKHKTVAPFQDRTECTALSNGGDLVYFLKTGDKHKIIIWDSLEGKTVDVLDASSEVRCLEVAPNKRLLFSGLASGTVLIFPLDSSQDVTCLPPPETQQPISSIGVSKQEERLALAYLDLILVFGIGTETPCPAMQGPVYTIHPGLHAALTKVAVLADYQVLYGSADGDLAVYECQTTTTVPLEGHASKVTCLETSHSELFALSGCEDSIQRLWNLKYKDWDHEMCYKGFFFQGVQCACFSVDDKYIFTGAKDRAIKVWEVSSGALLAVQYVYASVSRIISTTEGLIATTRLGYVIRERFQSPQTISTQHNPLQNICATCEVRSRKEEHAKNYATGSKAQQKKENQNQGSKSCLIV</sequence>
<protein>
    <recommendedName>
        <fullName evidence="10">NACHT domain- and WD repeat-containing protein 1</fullName>
    </recommendedName>
</protein>
<feature type="repeat" description="WD" evidence="3">
    <location>
        <begin position="928"/>
        <end position="969"/>
    </location>
</feature>
<feature type="domain" description="DUF4062" evidence="6">
    <location>
        <begin position="31"/>
        <end position="128"/>
    </location>
</feature>
<evidence type="ECO:0000256" key="3">
    <source>
        <dbReference type="PROSITE-ProRule" id="PRU00221"/>
    </source>
</evidence>
<proteinExistence type="predicted"/>
<dbReference type="SUPFAM" id="SSF52540">
    <property type="entry name" value="P-loop containing nucleoside triphosphate hydrolases"/>
    <property type="match status" value="1"/>
</dbReference>
<feature type="domain" description="NWD1/2-like winged helix-turn-helix" evidence="7">
    <location>
        <begin position="629"/>
        <end position="734"/>
    </location>
</feature>
<feature type="repeat" description="WD" evidence="3">
    <location>
        <begin position="1497"/>
        <end position="1531"/>
    </location>
</feature>
<evidence type="ECO:0000313" key="8">
    <source>
        <dbReference type="EMBL" id="KAJ1085603.1"/>
    </source>
</evidence>
<dbReference type="Proteomes" id="UP001066276">
    <property type="component" value="Chromosome 12"/>
</dbReference>
<dbReference type="PROSITE" id="PS50082">
    <property type="entry name" value="WD_REPEATS_2"/>
    <property type="match status" value="5"/>
</dbReference>
<dbReference type="InterPro" id="IPR019775">
    <property type="entry name" value="WD40_repeat_CS"/>
</dbReference>
<dbReference type="InterPro" id="IPR057588">
    <property type="entry name" value="NWD1/2-like_WH"/>
</dbReference>
<dbReference type="EMBL" id="JANPWB010000016">
    <property type="protein sequence ID" value="KAJ1085603.1"/>
    <property type="molecule type" value="Genomic_DNA"/>
</dbReference>